<gene>
    <name evidence="3" type="ORF">Slati_2436100</name>
</gene>
<reference evidence="3" key="2">
    <citation type="journal article" date="2024" name="Plant">
        <title>Genomic evolution and insights into agronomic trait innovations of Sesamum species.</title>
        <authorList>
            <person name="Miao H."/>
            <person name="Wang L."/>
            <person name="Qu L."/>
            <person name="Liu H."/>
            <person name="Sun Y."/>
            <person name="Le M."/>
            <person name="Wang Q."/>
            <person name="Wei S."/>
            <person name="Zheng Y."/>
            <person name="Lin W."/>
            <person name="Duan Y."/>
            <person name="Cao H."/>
            <person name="Xiong S."/>
            <person name="Wang X."/>
            <person name="Wei L."/>
            <person name="Li C."/>
            <person name="Ma Q."/>
            <person name="Ju M."/>
            <person name="Zhao R."/>
            <person name="Li G."/>
            <person name="Mu C."/>
            <person name="Tian Q."/>
            <person name="Mei H."/>
            <person name="Zhang T."/>
            <person name="Gao T."/>
            <person name="Zhang H."/>
        </authorList>
    </citation>
    <scope>NUCLEOTIDE SEQUENCE</scope>
    <source>
        <strain evidence="3">KEN1</strain>
    </source>
</reference>
<dbReference type="PANTHER" id="PTHR35046:SF9">
    <property type="entry name" value="RNA-DIRECTED DNA POLYMERASE"/>
    <property type="match status" value="1"/>
</dbReference>
<name>A0AAW2WFG0_9LAMI</name>
<accession>A0AAW2WFG0</accession>
<dbReference type="Pfam" id="PF24626">
    <property type="entry name" value="SH3_Tf2-1"/>
    <property type="match status" value="1"/>
</dbReference>
<reference evidence="3" key="1">
    <citation type="submission" date="2020-06" db="EMBL/GenBank/DDBJ databases">
        <authorList>
            <person name="Li T."/>
            <person name="Hu X."/>
            <person name="Zhang T."/>
            <person name="Song X."/>
            <person name="Zhang H."/>
            <person name="Dai N."/>
            <person name="Sheng W."/>
            <person name="Hou X."/>
            <person name="Wei L."/>
        </authorList>
    </citation>
    <scope>NUCLEOTIDE SEQUENCE</scope>
    <source>
        <strain evidence="3">KEN1</strain>
        <tissue evidence="3">Leaf</tissue>
    </source>
</reference>
<organism evidence="3">
    <name type="scientific">Sesamum latifolium</name>
    <dbReference type="NCBI Taxonomy" id="2727402"/>
    <lineage>
        <taxon>Eukaryota</taxon>
        <taxon>Viridiplantae</taxon>
        <taxon>Streptophyta</taxon>
        <taxon>Embryophyta</taxon>
        <taxon>Tracheophyta</taxon>
        <taxon>Spermatophyta</taxon>
        <taxon>Magnoliopsida</taxon>
        <taxon>eudicotyledons</taxon>
        <taxon>Gunneridae</taxon>
        <taxon>Pentapetalae</taxon>
        <taxon>asterids</taxon>
        <taxon>lamiids</taxon>
        <taxon>Lamiales</taxon>
        <taxon>Pedaliaceae</taxon>
        <taxon>Sesamum</taxon>
    </lineage>
</organism>
<comment type="caution">
    <text evidence="3">The sequence shown here is derived from an EMBL/GenBank/DDBJ whole genome shotgun (WGS) entry which is preliminary data.</text>
</comment>
<evidence type="ECO:0000256" key="1">
    <source>
        <dbReference type="SAM" id="MobiDB-lite"/>
    </source>
</evidence>
<sequence>MERVNMDGKNRAEFVKQIHVKVKSNIERMTQQYMNRANKGRKRVIFESGDLVWLHLRKERFPDKRKSKLMPRGDGPFRVLEKINDNTYKLDLPGEYGVSATFNDSNLSPFYDTDNEESRTTPFQEREDDGNTEGIHKAKGIQGPLDQDLTIESGPMTRGRLKRMQEAIQAQSNIVFANGIKIQLEAQHVSLIH</sequence>
<proteinExistence type="predicted"/>
<dbReference type="EMBL" id="JACGWN010000008">
    <property type="protein sequence ID" value="KAL0439531.1"/>
    <property type="molecule type" value="Genomic_DNA"/>
</dbReference>
<evidence type="ECO:0000259" key="2">
    <source>
        <dbReference type="Pfam" id="PF24626"/>
    </source>
</evidence>
<dbReference type="PANTHER" id="PTHR35046">
    <property type="entry name" value="ZINC KNUCKLE (CCHC-TYPE) FAMILY PROTEIN"/>
    <property type="match status" value="1"/>
</dbReference>
<feature type="domain" description="Tf2-1-like SH3-like" evidence="2">
    <location>
        <begin position="49"/>
        <end position="110"/>
    </location>
</feature>
<evidence type="ECO:0000313" key="3">
    <source>
        <dbReference type="EMBL" id="KAL0439531.1"/>
    </source>
</evidence>
<dbReference type="AlphaFoldDB" id="A0AAW2WFG0"/>
<dbReference type="InterPro" id="IPR056924">
    <property type="entry name" value="SH3_Tf2-1"/>
</dbReference>
<protein>
    <recommendedName>
        <fullName evidence="2">Tf2-1-like SH3-like domain-containing protein</fullName>
    </recommendedName>
</protein>
<feature type="region of interest" description="Disordered" evidence="1">
    <location>
        <begin position="107"/>
        <end position="153"/>
    </location>
</feature>